<name>A0A251X8P9_9GAMM</name>
<proteinExistence type="predicted"/>
<reference evidence="1 2" key="1">
    <citation type="submission" date="2016-12" db="EMBL/GenBank/DDBJ databases">
        <title>Thioflexothrix psekupsii D3 genome sequencing and assembly.</title>
        <authorList>
            <person name="Fomenkov A."/>
            <person name="Vincze T."/>
            <person name="Grabovich M."/>
            <person name="Anton B.P."/>
            <person name="Dubinina G."/>
            <person name="Orlova M."/>
            <person name="Belousova E."/>
            <person name="Roberts R.J."/>
        </authorList>
    </citation>
    <scope>NUCLEOTIDE SEQUENCE [LARGE SCALE GENOMIC DNA]</scope>
    <source>
        <strain evidence="1">D3</strain>
    </source>
</reference>
<gene>
    <name evidence="1" type="ORF">TPSD3_07415</name>
</gene>
<sequence>MKWFFYFLLGLWLLLAGPIGVLLFGDLDLASSWQSASQESAGIAPPPKENTEAIIQVYAARTWSWRGAFAVHTWISFKRSQEAFYHLSQVVGFLQHTTRDGKVLQHLTDTIPDPYWYGSPPELLAEIRGGQEVDLIIDRLENAIEQYPYPFEYRMWPGPNSNTFTAFVARQLPELKLDLPPTAIGKDFLEHGQWWGTAPSGTGKQLSLYGLLGIMVAVEEGIELNLLSLTVGIDPLDLAIKYPGIGRIGWR</sequence>
<dbReference type="OrthoDB" id="199084at2"/>
<protein>
    <recommendedName>
        <fullName evidence="3">DUF3750 domain-containing protein</fullName>
    </recommendedName>
</protein>
<accession>A0A251X8P9</accession>
<evidence type="ECO:0000313" key="1">
    <source>
        <dbReference type="EMBL" id="OUD14154.1"/>
    </source>
</evidence>
<dbReference type="RefSeq" id="WP_086487941.1">
    <property type="nucleotide sequence ID" value="NZ_MSLT01000012.1"/>
</dbReference>
<keyword evidence="2" id="KW-1185">Reference proteome</keyword>
<evidence type="ECO:0000313" key="2">
    <source>
        <dbReference type="Proteomes" id="UP000194798"/>
    </source>
</evidence>
<dbReference type="EMBL" id="MSLT01000012">
    <property type="protein sequence ID" value="OUD14154.1"/>
    <property type="molecule type" value="Genomic_DNA"/>
</dbReference>
<organism evidence="1 2">
    <name type="scientific">Thioflexithrix psekupsensis</name>
    <dbReference type="NCBI Taxonomy" id="1570016"/>
    <lineage>
        <taxon>Bacteria</taxon>
        <taxon>Pseudomonadati</taxon>
        <taxon>Pseudomonadota</taxon>
        <taxon>Gammaproteobacteria</taxon>
        <taxon>Thiotrichales</taxon>
        <taxon>Thioflexithrix</taxon>
    </lineage>
</organism>
<dbReference type="Pfam" id="PF12570">
    <property type="entry name" value="DUF3750"/>
    <property type="match status" value="1"/>
</dbReference>
<dbReference type="Proteomes" id="UP000194798">
    <property type="component" value="Unassembled WGS sequence"/>
</dbReference>
<dbReference type="AlphaFoldDB" id="A0A251X8P9"/>
<evidence type="ECO:0008006" key="3">
    <source>
        <dbReference type="Google" id="ProtNLM"/>
    </source>
</evidence>
<dbReference type="InterPro" id="IPR022224">
    <property type="entry name" value="DUF3750"/>
</dbReference>
<comment type="caution">
    <text evidence="1">The sequence shown here is derived from an EMBL/GenBank/DDBJ whole genome shotgun (WGS) entry which is preliminary data.</text>
</comment>